<reference evidence="2" key="1">
    <citation type="submission" date="2007-07" db="EMBL/GenBank/DDBJ databases">
        <title>PCAP assembly of the Caenorhabditis remanei genome.</title>
        <authorList>
            <consortium name="The Caenorhabditis remanei Sequencing Consortium"/>
            <person name="Wilson R.K."/>
        </authorList>
    </citation>
    <scope>NUCLEOTIDE SEQUENCE [LARGE SCALE GENOMIC DNA]</scope>
    <source>
        <strain evidence="2">PB4641</strain>
    </source>
</reference>
<dbReference type="HOGENOM" id="CLU_1046762_0_0_1"/>
<keyword evidence="3" id="KW-1185">Reference proteome</keyword>
<dbReference type="EMBL" id="DS268800">
    <property type="protein sequence ID" value="EFP02274.1"/>
    <property type="molecule type" value="Genomic_DNA"/>
</dbReference>
<proteinExistence type="predicted"/>
<keyword evidence="1" id="KW-0812">Transmembrane</keyword>
<dbReference type="Proteomes" id="UP000008281">
    <property type="component" value="Unassembled WGS sequence"/>
</dbReference>
<gene>
    <name evidence="2" type="ORF">CRE_31667</name>
</gene>
<evidence type="ECO:0000313" key="3">
    <source>
        <dbReference type="Proteomes" id="UP000008281"/>
    </source>
</evidence>
<organism evidence="3">
    <name type="scientific">Caenorhabditis remanei</name>
    <name type="common">Caenorhabditis vulgaris</name>
    <dbReference type="NCBI Taxonomy" id="31234"/>
    <lineage>
        <taxon>Eukaryota</taxon>
        <taxon>Metazoa</taxon>
        <taxon>Ecdysozoa</taxon>
        <taxon>Nematoda</taxon>
        <taxon>Chromadorea</taxon>
        <taxon>Rhabditida</taxon>
        <taxon>Rhabditina</taxon>
        <taxon>Rhabditomorpha</taxon>
        <taxon>Rhabditoidea</taxon>
        <taxon>Rhabditidae</taxon>
        <taxon>Peloderinae</taxon>
        <taxon>Caenorhabditis</taxon>
    </lineage>
</organism>
<sequence length="277" mass="31624">MKILIPPKKEQPSLISTLFEELLLEDSRIQTQEQVVSFSKLLLKQSGKLREDSKPTEEESLQLENLRNTLNSQWKEKRDLVGKTKIDVCYAKITMLVLMMIIYASDTVSVFNTQTIFFVWYSSVIIMGILLSLLVLYTLLKLFRRIRAINQSDVEHGTEKQICFGNMELSFTEQLEKCVDFYSKEVFPLKEQARSRDKYASFLMKSSLIVFILNAVALTVYCIIAALKLLDNESIAALPLLFMIPFTAAIDFILIVAFSDETTCSRVTSEGTTLIIL</sequence>
<evidence type="ECO:0000313" key="2">
    <source>
        <dbReference type="EMBL" id="EFP02274.1"/>
    </source>
</evidence>
<feature type="transmembrane region" description="Helical" evidence="1">
    <location>
        <begin position="117"/>
        <end position="140"/>
    </location>
</feature>
<accession>E3NKG2</accession>
<dbReference type="InParanoid" id="E3NKG2"/>
<evidence type="ECO:0000256" key="1">
    <source>
        <dbReference type="SAM" id="Phobius"/>
    </source>
</evidence>
<keyword evidence="1" id="KW-1133">Transmembrane helix</keyword>
<feature type="transmembrane region" description="Helical" evidence="1">
    <location>
        <begin position="236"/>
        <end position="258"/>
    </location>
</feature>
<feature type="transmembrane region" description="Helical" evidence="1">
    <location>
        <begin position="208"/>
        <end position="230"/>
    </location>
</feature>
<protein>
    <submittedName>
        <fullName evidence="2">Uncharacterized protein</fullName>
    </submittedName>
</protein>
<keyword evidence="1" id="KW-0472">Membrane</keyword>
<feature type="transmembrane region" description="Helical" evidence="1">
    <location>
        <begin position="88"/>
        <end position="105"/>
    </location>
</feature>
<name>E3NKG2_CAERE</name>
<dbReference type="AlphaFoldDB" id="E3NKG2"/>